<reference evidence="2" key="1">
    <citation type="journal article" date="2016" name="Nat. Genet.">
        <title>A high-quality carrot genome assembly provides new insights into carotenoid accumulation and asterid genome evolution.</title>
        <authorList>
            <person name="Iorizzo M."/>
            <person name="Ellison S."/>
            <person name="Senalik D."/>
            <person name="Zeng P."/>
            <person name="Satapoomin P."/>
            <person name="Huang J."/>
            <person name="Bowman M."/>
            <person name="Iovene M."/>
            <person name="Sanseverino W."/>
            <person name="Cavagnaro P."/>
            <person name="Yildiz M."/>
            <person name="Macko-Podgorni A."/>
            <person name="Moranska E."/>
            <person name="Grzebelus E."/>
            <person name="Grzebelus D."/>
            <person name="Ashrafi H."/>
            <person name="Zheng Z."/>
            <person name="Cheng S."/>
            <person name="Spooner D."/>
            <person name="Van Deynze A."/>
            <person name="Simon P."/>
        </authorList>
    </citation>
    <scope>NUCLEOTIDE SEQUENCE [LARGE SCALE GENOMIC DNA]</scope>
    <source>
        <tissue evidence="2">Leaf</tissue>
    </source>
</reference>
<evidence type="ECO:0000256" key="1">
    <source>
        <dbReference type="SAM" id="SignalP"/>
    </source>
</evidence>
<dbReference type="AlphaFoldDB" id="A0A166IWJ4"/>
<dbReference type="EMBL" id="LNRQ01000001">
    <property type="protein sequence ID" value="KZN11567.1"/>
    <property type="molecule type" value="Genomic_DNA"/>
</dbReference>
<feature type="signal peptide" evidence="1">
    <location>
        <begin position="1"/>
        <end position="22"/>
    </location>
</feature>
<dbReference type="EMBL" id="CP093343">
    <property type="protein sequence ID" value="WOG85329.1"/>
    <property type="molecule type" value="Genomic_DNA"/>
</dbReference>
<protein>
    <submittedName>
        <fullName evidence="2">Uncharacterized protein</fullName>
    </submittedName>
</protein>
<accession>A0A166IWJ4</accession>
<organism evidence="2">
    <name type="scientific">Daucus carota subsp. sativus</name>
    <name type="common">Carrot</name>
    <dbReference type="NCBI Taxonomy" id="79200"/>
    <lineage>
        <taxon>Eukaryota</taxon>
        <taxon>Viridiplantae</taxon>
        <taxon>Streptophyta</taxon>
        <taxon>Embryophyta</taxon>
        <taxon>Tracheophyta</taxon>
        <taxon>Spermatophyta</taxon>
        <taxon>Magnoliopsida</taxon>
        <taxon>eudicotyledons</taxon>
        <taxon>Gunneridae</taxon>
        <taxon>Pentapetalae</taxon>
        <taxon>asterids</taxon>
        <taxon>campanulids</taxon>
        <taxon>Apiales</taxon>
        <taxon>Apiaceae</taxon>
        <taxon>Apioideae</taxon>
        <taxon>Scandiceae</taxon>
        <taxon>Daucinae</taxon>
        <taxon>Daucus</taxon>
        <taxon>Daucus sect. Daucus</taxon>
    </lineage>
</organism>
<keyword evidence="1" id="KW-0732">Signal</keyword>
<proteinExistence type="predicted"/>
<sequence>MALFSMFLGCFLDSSPQVAVEGDDKTASAAAYSLDISENNCESKSHSDQDFSSGDVEKEINNKSKGSQILVSYFPTGSRLSYL</sequence>
<evidence type="ECO:0000313" key="3">
    <source>
        <dbReference type="EMBL" id="WOG85329.1"/>
    </source>
</evidence>
<evidence type="ECO:0000313" key="4">
    <source>
        <dbReference type="Proteomes" id="UP000077755"/>
    </source>
</evidence>
<evidence type="ECO:0000313" key="2">
    <source>
        <dbReference type="EMBL" id="KZN11567.1"/>
    </source>
</evidence>
<gene>
    <name evidence="2" type="ORF">DCAR_004223</name>
    <name evidence="3" type="ORF">DCAR_0104517</name>
</gene>
<dbReference type="Proteomes" id="UP000077755">
    <property type="component" value="Chromosome 1"/>
</dbReference>
<reference evidence="3" key="2">
    <citation type="submission" date="2022-03" db="EMBL/GenBank/DDBJ databases">
        <title>Draft title - Genomic analysis of global carrot germplasm unveils the trajectory of domestication and the origin of high carotenoid orange carrot.</title>
        <authorList>
            <person name="Iorizzo M."/>
            <person name="Ellison S."/>
            <person name="Senalik D."/>
            <person name="Macko-Podgorni A."/>
            <person name="Grzebelus D."/>
            <person name="Bostan H."/>
            <person name="Rolling W."/>
            <person name="Curaba J."/>
            <person name="Simon P."/>
        </authorList>
    </citation>
    <scope>NUCLEOTIDE SEQUENCE</scope>
    <source>
        <tissue evidence="3">Leaf</tissue>
    </source>
</reference>
<name>A0A166IWJ4_DAUCS</name>
<dbReference type="Gramene" id="KZN11567">
    <property type="protein sequence ID" value="KZN11567"/>
    <property type="gene ID" value="DCAR_004223"/>
</dbReference>
<keyword evidence="4" id="KW-1185">Reference proteome</keyword>
<feature type="chain" id="PRO_5007875502" evidence="1">
    <location>
        <begin position="23"/>
        <end position="83"/>
    </location>
</feature>